<keyword evidence="1" id="KW-0812">Transmembrane</keyword>
<evidence type="ECO:0000313" key="3">
    <source>
        <dbReference type="EMBL" id="MFC3614509.1"/>
    </source>
</evidence>
<organism evidence="3 4">
    <name type="scientific">Lutimaribacter marinistellae</name>
    <dbReference type="NCBI Taxonomy" id="1820329"/>
    <lineage>
        <taxon>Bacteria</taxon>
        <taxon>Pseudomonadati</taxon>
        <taxon>Pseudomonadota</taxon>
        <taxon>Alphaproteobacteria</taxon>
        <taxon>Rhodobacterales</taxon>
        <taxon>Roseobacteraceae</taxon>
        <taxon>Lutimaribacter</taxon>
    </lineage>
</organism>
<feature type="domain" description="Mce/MlaD" evidence="2">
    <location>
        <begin position="39"/>
        <end position="115"/>
    </location>
</feature>
<protein>
    <submittedName>
        <fullName evidence="3">MlaD family protein</fullName>
    </submittedName>
</protein>
<dbReference type="InterPro" id="IPR003399">
    <property type="entry name" value="Mce/MlaD"/>
</dbReference>
<feature type="transmembrane region" description="Helical" evidence="1">
    <location>
        <begin position="7"/>
        <end position="30"/>
    </location>
</feature>
<evidence type="ECO:0000259" key="2">
    <source>
        <dbReference type="Pfam" id="PF02470"/>
    </source>
</evidence>
<proteinExistence type="predicted"/>
<keyword evidence="1" id="KW-0472">Membrane</keyword>
<gene>
    <name evidence="3" type="ORF">ACFORG_12105</name>
</gene>
<sequence>METRANYLLIGAFTLAGLIGAFAFLLWLAAVDVNRQFSYYDVLFENVSGLNTAGDVRYNGLPVGSVVAMDLDQDDPSQVRVRIEVAADTPIKTDTIAKLESQGVTGVSYVALSGGSAESERMPDGGVIESERSALQSLFEGAPAVLDQALVLLEDINKVVSEENRAAVTELLDNLASASGRLDQVLTDFEGLSADLGGAAREIANFTGTLENLSATAEVTLNTATETLESAQVATETAVGTLESARSAFDTADGLMQNELTDFVQQGTTAAETVGRLASQIEPAAVETLAAAQDLIETRLPELVEQVRAAASTLDTQVANLGGEASELMGRYQEVGTELQARLVQSEGAIEAFETATREATTTLESVRQTSDTATELLETDIRPLARDAAETVATARSIAEERLPPLIDQATETLATLDRESQALSSTAREALDLASQRLTQAQGTLAAFESAMINADTMITSVTNTSDEIYDLTVGDATALIADAQEATTDLRAAIGTINDTVQANLPAVMEEIRRAAESATGVIDSVGRNVTSLSGRLEGLAGQGETTLAAATETFATANETLTAITSAMDTAEGTLTSAQSTFDSVNQVIDEDIDAIVADVRGAVDVFSTTVAAIAEDVDSVSGEILSASQSASSLVGTVNGIVQDNRRQVSDFLRSGLPQFERFIDESRRLVGNLERLVARLERDPARFLLGTQNPEFRR</sequence>
<dbReference type="EMBL" id="JBHRXI010000010">
    <property type="protein sequence ID" value="MFC3614509.1"/>
    <property type="molecule type" value="Genomic_DNA"/>
</dbReference>
<reference evidence="4" key="1">
    <citation type="journal article" date="2019" name="Int. J. Syst. Evol. Microbiol.">
        <title>The Global Catalogue of Microorganisms (GCM) 10K type strain sequencing project: providing services to taxonomists for standard genome sequencing and annotation.</title>
        <authorList>
            <consortium name="The Broad Institute Genomics Platform"/>
            <consortium name="The Broad Institute Genome Sequencing Center for Infectious Disease"/>
            <person name="Wu L."/>
            <person name="Ma J."/>
        </authorList>
    </citation>
    <scope>NUCLEOTIDE SEQUENCE [LARGE SCALE GENOMIC DNA]</scope>
    <source>
        <strain evidence="4">KCTC 42911</strain>
    </source>
</reference>
<comment type="caution">
    <text evidence="3">The sequence shown here is derived from an EMBL/GenBank/DDBJ whole genome shotgun (WGS) entry which is preliminary data.</text>
</comment>
<dbReference type="RefSeq" id="WP_386735766.1">
    <property type="nucleotide sequence ID" value="NZ_JBHRXI010000010.1"/>
</dbReference>
<keyword evidence="4" id="KW-1185">Reference proteome</keyword>
<dbReference type="Pfam" id="PF02470">
    <property type="entry name" value="MlaD"/>
    <property type="match status" value="1"/>
</dbReference>
<evidence type="ECO:0000256" key="1">
    <source>
        <dbReference type="SAM" id="Phobius"/>
    </source>
</evidence>
<dbReference type="Proteomes" id="UP001595629">
    <property type="component" value="Unassembled WGS sequence"/>
</dbReference>
<dbReference type="PANTHER" id="PTHR36698:SF2">
    <property type="entry name" value="MCE_MLAD DOMAIN-CONTAINING PROTEIN"/>
    <property type="match status" value="1"/>
</dbReference>
<name>A0ABV7TIH0_9RHOB</name>
<accession>A0ABV7TIH0</accession>
<keyword evidence="1" id="KW-1133">Transmembrane helix</keyword>
<dbReference type="PANTHER" id="PTHR36698">
    <property type="entry name" value="BLL5892 PROTEIN"/>
    <property type="match status" value="1"/>
</dbReference>
<evidence type="ECO:0000313" key="4">
    <source>
        <dbReference type="Proteomes" id="UP001595629"/>
    </source>
</evidence>